<name>A0AAD7VRU9_9ASCO</name>
<organism evidence="2 3">
    <name type="scientific">Lipomyces tetrasporus</name>
    <dbReference type="NCBI Taxonomy" id="54092"/>
    <lineage>
        <taxon>Eukaryota</taxon>
        <taxon>Fungi</taxon>
        <taxon>Dikarya</taxon>
        <taxon>Ascomycota</taxon>
        <taxon>Saccharomycotina</taxon>
        <taxon>Lipomycetes</taxon>
        <taxon>Lipomycetales</taxon>
        <taxon>Lipomycetaceae</taxon>
        <taxon>Lipomyces</taxon>
    </lineage>
</organism>
<reference evidence="2" key="1">
    <citation type="submission" date="2023-03" db="EMBL/GenBank/DDBJ databases">
        <title>Near-Complete genome sequence of Lipomyces tetrasporous NRRL Y-64009, an oleaginous yeast capable of growing on lignocellulosic hydrolysates.</title>
        <authorList>
            <consortium name="Lawrence Berkeley National Laboratory"/>
            <person name="Jagtap S.S."/>
            <person name="Liu J.-J."/>
            <person name="Walukiewicz H.E."/>
            <person name="Pangilinan J."/>
            <person name="Lipzen A."/>
            <person name="Ahrendt S."/>
            <person name="Koriabine M."/>
            <person name="Cobaugh K."/>
            <person name="Salamov A."/>
            <person name="Yoshinaga Y."/>
            <person name="Ng V."/>
            <person name="Daum C."/>
            <person name="Grigoriev I.V."/>
            <person name="Slininger P.J."/>
            <person name="Dien B.S."/>
            <person name="Jin Y.-S."/>
            <person name="Rao C.V."/>
        </authorList>
    </citation>
    <scope>NUCLEOTIDE SEQUENCE</scope>
    <source>
        <strain evidence="2">NRRL Y-64009</strain>
    </source>
</reference>
<feature type="compositionally biased region" description="Basic and acidic residues" evidence="1">
    <location>
        <begin position="25"/>
        <end position="36"/>
    </location>
</feature>
<sequence>MWRRENPSGFGPPFGALRHPLRKITQKELAPEDHANFKPIPVDPNAKIDDSFEEGDTSSESSAIEDERQPVFSALVKYAEDALKSAVTKSSHGLVQQYMTTKPTTIPEFSRTRETKLFASSNAFGPESMPSLAETPTSLDRKTDIYRQYAHDKEAIEKFELARVLEKDFDSFVTRIDNQLASINALDSSQVSEQLKEIHDAMQLKCAQLKKLDRLLCEGTLDQKKHGKRLEMNVYHEYPSPFQHSYVNNLDKNRLNVYYDAVQIMDEYDQLLASEEISDKERKKLMADKSEVWRELRQWASNDSKNIATRTAKTYSYFFRTPRVALFTT</sequence>
<feature type="region of interest" description="Disordered" evidence="1">
    <location>
        <begin position="1"/>
        <end position="66"/>
    </location>
</feature>
<accession>A0AAD7VRU9</accession>
<keyword evidence="3" id="KW-1185">Reference proteome</keyword>
<comment type="caution">
    <text evidence="2">The sequence shown here is derived from an EMBL/GenBank/DDBJ whole genome shotgun (WGS) entry which is preliminary data.</text>
</comment>
<proteinExistence type="predicted"/>
<evidence type="ECO:0000313" key="2">
    <source>
        <dbReference type="EMBL" id="KAJ8100417.1"/>
    </source>
</evidence>
<evidence type="ECO:0000256" key="1">
    <source>
        <dbReference type="SAM" id="MobiDB-lite"/>
    </source>
</evidence>
<dbReference type="AlphaFoldDB" id="A0AAD7VRU9"/>
<evidence type="ECO:0000313" key="3">
    <source>
        <dbReference type="Proteomes" id="UP001217417"/>
    </source>
</evidence>
<gene>
    <name evidence="2" type="ORF">POJ06DRAFT_104107</name>
</gene>
<dbReference type="GeneID" id="80879118"/>
<dbReference type="EMBL" id="JARPMG010000005">
    <property type="protein sequence ID" value="KAJ8100417.1"/>
    <property type="molecule type" value="Genomic_DNA"/>
</dbReference>
<dbReference type="RefSeq" id="XP_056043867.1">
    <property type="nucleotide sequence ID" value="XM_056183952.1"/>
</dbReference>
<dbReference type="Proteomes" id="UP001217417">
    <property type="component" value="Unassembled WGS sequence"/>
</dbReference>
<protein>
    <submittedName>
        <fullName evidence="2">Uncharacterized protein</fullName>
    </submittedName>
</protein>